<organism evidence="2 3">
    <name type="scientific">Erythroxylum novogranatense</name>
    <dbReference type="NCBI Taxonomy" id="1862640"/>
    <lineage>
        <taxon>Eukaryota</taxon>
        <taxon>Viridiplantae</taxon>
        <taxon>Streptophyta</taxon>
        <taxon>Embryophyta</taxon>
        <taxon>Tracheophyta</taxon>
        <taxon>Spermatophyta</taxon>
        <taxon>Magnoliopsida</taxon>
        <taxon>eudicotyledons</taxon>
        <taxon>Gunneridae</taxon>
        <taxon>Pentapetalae</taxon>
        <taxon>rosids</taxon>
        <taxon>fabids</taxon>
        <taxon>Malpighiales</taxon>
        <taxon>Erythroxylaceae</taxon>
        <taxon>Erythroxylum</taxon>
    </lineage>
</organism>
<keyword evidence="3" id="KW-1185">Reference proteome</keyword>
<protein>
    <submittedName>
        <fullName evidence="2">Uncharacterized protein</fullName>
    </submittedName>
</protein>
<comment type="caution">
    <text evidence="2">The sequence shown here is derived from an EMBL/GenBank/DDBJ whole genome shotgun (WGS) entry which is preliminary data.</text>
</comment>
<name>A0AAV8SHJ4_9ROSI</name>
<sequence>MDMLQSHRTETISISMAGLVLPIIYLQFQIQTKSYLDFKSFMEVLVLEEHDGLMRLYLQFWKNMMIEEIKKQTSVLEHRVLALPERYLSYKVVLPNPRFWLQ</sequence>
<dbReference type="AlphaFoldDB" id="A0AAV8SHJ4"/>
<keyword evidence="1" id="KW-1133">Transmembrane helix</keyword>
<proteinExistence type="predicted"/>
<feature type="transmembrane region" description="Helical" evidence="1">
    <location>
        <begin position="12"/>
        <end position="30"/>
    </location>
</feature>
<evidence type="ECO:0000313" key="3">
    <source>
        <dbReference type="Proteomes" id="UP001159364"/>
    </source>
</evidence>
<keyword evidence="1" id="KW-0812">Transmembrane</keyword>
<dbReference type="EMBL" id="JAIWQS010000011">
    <property type="protein sequence ID" value="KAJ8751505.1"/>
    <property type="molecule type" value="Genomic_DNA"/>
</dbReference>
<accession>A0AAV8SHJ4</accession>
<gene>
    <name evidence="2" type="ORF">K2173_016733</name>
</gene>
<dbReference type="Proteomes" id="UP001159364">
    <property type="component" value="Linkage Group LG11"/>
</dbReference>
<keyword evidence="1" id="KW-0472">Membrane</keyword>
<reference evidence="2 3" key="1">
    <citation type="submission" date="2021-09" db="EMBL/GenBank/DDBJ databases">
        <title>Genomic insights and catalytic innovation underlie evolution of tropane alkaloids biosynthesis.</title>
        <authorList>
            <person name="Wang Y.-J."/>
            <person name="Tian T."/>
            <person name="Huang J.-P."/>
            <person name="Huang S.-X."/>
        </authorList>
    </citation>
    <scope>NUCLEOTIDE SEQUENCE [LARGE SCALE GENOMIC DNA]</scope>
    <source>
        <strain evidence="2">KIB-2018</strain>
        <tissue evidence="2">Leaf</tissue>
    </source>
</reference>
<evidence type="ECO:0000256" key="1">
    <source>
        <dbReference type="SAM" id="Phobius"/>
    </source>
</evidence>
<evidence type="ECO:0000313" key="2">
    <source>
        <dbReference type="EMBL" id="KAJ8751505.1"/>
    </source>
</evidence>